<feature type="domain" description="N-acetyltransferase" evidence="1">
    <location>
        <begin position="16"/>
        <end position="170"/>
    </location>
</feature>
<sequence>MAATVGDMGPLRTDRLDLVPLCVEHAEEMAEVLADTALYEFTGGTPATVEQLRKRYAKQVDGSSDPAVTWVNLVIRSRAENCLTGYVQATVAHGSAEIAWVVGTPWQGRGIASESACALADWLRSSGVTEIVAHVHPGHAASGAVAAAAGLTQTDTVVDGELQWRWSTTK</sequence>
<evidence type="ECO:0000259" key="1">
    <source>
        <dbReference type="PROSITE" id="PS51186"/>
    </source>
</evidence>
<gene>
    <name evidence="2" type="ORF">GCM10022247_30900</name>
</gene>
<dbReference type="Pfam" id="PF13302">
    <property type="entry name" value="Acetyltransf_3"/>
    <property type="match status" value="1"/>
</dbReference>
<dbReference type="Proteomes" id="UP001501747">
    <property type="component" value="Unassembled WGS sequence"/>
</dbReference>
<dbReference type="InterPro" id="IPR016181">
    <property type="entry name" value="Acyl_CoA_acyltransferase"/>
</dbReference>
<dbReference type="InterPro" id="IPR000182">
    <property type="entry name" value="GNAT_dom"/>
</dbReference>
<dbReference type="SUPFAM" id="SSF55729">
    <property type="entry name" value="Acyl-CoA N-acyltransferases (Nat)"/>
    <property type="match status" value="1"/>
</dbReference>
<evidence type="ECO:0000313" key="3">
    <source>
        <dbReference type="Proteomes" id="UP001501747"/>
    </source>
</evidence>
<dbReference type="EMBL" id="BAABAL010000009">
    <property type="protein sequence ID" value="GAA4006898.1"/>
    <property type="molecule type" value="Genomic_DNA"/>
</dbReference>
<evidence type="ECO:0000313" key="2">
    <source>
        <dbReference type="EMBL" id="GAA4006898.1"/>
    </source>
</evidence>
<organism evidence="2 3">
    <name type="scientific">Allokutzneria multivorans</name>
    <dbReference type="NCBI Taxonomy" id="1142134"/>
    <lineage>
        <taxon>Bacteria</taxon>
        <taxon>Bacillati</taxon>
        <taxon>Actinomycetota</taxon>
        <taxon>Actinomycetes</taxon>
        <taxon>Pseudonocardiales</taxon>
        <taxon>Pseudonocardiaceae</taxon>
        <taxon>Allokutzneria</taxon>
    </lineage>
</organism>
<accession>A0ABP7S5N4</accession>
<reference evidence="3" key="1">
    <citation type="journal article" date="2019" name="Int. J. Syst. Evol. Microbiol.">
        <title>The Global Catalogue of Microorganisms (GCM) 10K type strain sequencing project: providing services to taxonomists for standard genome sequencing and annotation.</title>
        <authorList>
            <consortium name="The Broad Institute Genomics Platform"/>
            <consortium name="The Broad Institute Genome Sequencing Center for Infectious Disease"/>
            <person name="Wu L."/>
            <person name="Ma J."/>
        </authorList>
    </citation>
    <scope>NUCLEOTIDE SEQUENCE [LARGE SCALE GENOMIC DNA]</scope>
    <source>
        <strain evidence="3">JCM 17342</strain>
    </source>
</reference>
<proteinExistence type="predicted"/>
<dbReference type="InterPro" id="IPR051531">
    <property type="entry name" value="N-acetyltransferase"/>
</dbReference>
<dbReference type="PANTHER" id="PTHR43792">
    <property type="entry name" value="GNAT FAMILY, PUTATIVE (AFU_ORTHOLOGUE AFUA_3G00765)-RELATED-RELATED"/>
    <property type="match status" value="1"/>
</dbReference>
<dbReference type="Gene3D" id="3.40.630.30">
    <property type="match status" value="1"/>
</dbReference>
<keyword evidence="3" id="KW-1185">Reference proteome</keyword>
<protein>
    <submittedName>
        <fullName evidence="2">GNAT family N-acetyltransferase</fullName>
    </submittedName>
</protein>
<name>A0ABP7S5N4_9PSEU</name>
<dbReference type="PANTHER" id="PTHR43792:SF1">
    <property type="entry name" value="N-ACETYLTRANSFERASE DOMAIN-CONTAINING PROTEIN"/>
    <property type="match status" value="1"/>
</dbReference>
<dbReference type="PROSITE" id="PS51186">
    <property type="entry name" value="GNAT"/>
    <property type="match status" value="1"/>
</dbReference>
<comment type="caution">
    <text evidence="2">The sequence shown here is derived from an EMBL/GenBank/DDBJ whole genome shotgun (WGS) entry which is preliminary data.</text>
</comment>